<organism evidence="2 3">
    <name type="scientific">Hansschlegelia beijingensis</name>
    <dbReference type="NCBI Taxonomy" id="1133344"/>
    <lineage>
        <taxon>Bacteria</taxon>
        <taxon>Pseudomonadati</taxon>
        <taxon>Pseudomonadota</taxon>
        <taxon>Alphaproteobacteria</taxon>
        <taxon>Hyphomicrobiales</taxon>
        <taxon>Methylopilaceae</taxon>
        <taxon>Hansschlegelia</taxon>
    </lineage>
</organism>
<evidence type="ECO:0000313" key="3">
    <source>
        <dbReference type="Proteomes" id="UP000528964"/>
    </source>
</evidence>
<keyword evidence="3" id="KW-1185">Reference proteome</keyword>
<reference evidence="2 3" key="1">
    <citation type="submission" date="2020-08" db="EMBL/GenBank/DDBJ databases">
        <title>Genomic Encyclopedia of Type Strains, Phase IV (KMG-IV): sequencing the most valuable type-strain genomes for metagenomic binning, comparative biology and taxonomic classification.</title>
        <authorList>
            <person name="Goeker M."/>
        </authorList>
    </citation>
    <scope>NUCLEOTIDE SEQUENCE [LARGE SCALE GENOMIC DNA]</scope>
    <source>
        <strain evidence="2 3">DSM 25481</strain>
    </source>
</reference>
<proteinExistence type="predicted"/>
<feature type="chain" id="PRO_5031010186" evidence="1">
    <location>
        <begin position="21"/>
        <end position="117"/>
    </location>
</feature>
<evidence type="ECO:0000313" key="2">
    <source>
        <dbReference type="EMBL" id="MBB3972177.1"/>
    </source>
</evidence>
<dbReference type="EMBL" id="JACIDR010000001">
    <property type="protein sequence ID" value="MBB3972177.1"/>
    <property type="molecule type" value="Genomic_DNA"/>
</dbReference>
<comment type="caution">
    <text evidence="2">The sequence shown here is derived from an EMBL/GenBank/DDBJ whole genome shotgun (WGS) entry which is preliminary data.</text>
</comment>
<dbReference type="Proteomes" id="UP000528964">
    <property type="component" value="Unassembled WGS sequence"/>
</dbReference>
<name>A0A7W6D175_9HYPH</name>
<gene>
    <name evidence="2" type="ORF">GGR24_000810</name>
</gene>
<accession>A0A7W6D175</accession>
<keyword evidence="1" id="KW-0732">Signal</keyword>
<dbReference type="AlphaFoldDB" id="A0A7W6D175"/>
<protein>
    <submittedName>
        <fullName evidence="2">Uncharacterized protein</fullName>
    </submittedName>
</protein>
<dbReference type="PROSITE" id="PS51257">
    <property type="entry name" value="PROKAR_LIPOPROTEIN"/>
    <property type="match status" value="1"/>
</dbReference>
<sequence length="117" mass="12598">MRQIRLMTAAALAIAVSGCAGEKLWMKRGAGPGEANADEMSCAEESESRASIVIGDGLGPGFGPATDRFSQRFACLRSRGYRLVTITPEESARLESLGGIEREAYWSELQRKYGVAP</sequence>
<dbReference type="RefSeq" id="WP_183393978.1">
    <property type="nucleotide sequence ID" value="NZ_JACIDR010000001.1"/>
</dbReference>
<evidence type="ECO:0000256" key="1">
    <source>
        <dbReference type="SAM" id="SignalP"/>
    </source>
</evidence>
<feature type="signal peptide" evidence="1">
    <location>
        <begin position="1"/>
        <end position="20"/>
    </location>
</feature>